<accession>A0ABD1Z019</accession>
<feature type="coiled-coil region" evidence="1">
    <location>
        <begin position="2"/>
        <end position="36"/>
    </location>
</feature>
<dbReference type="Proteomes" id="UP001605036">
    <property type="component" value="Unassembled WGS sequence"/>
</dbReference>
<keyword evidence="1" id="KW-0175">Coiled coil</keyword>
<organism evidence="2 3">
    <name type="scientific">Riccia fluitans</name>
    <dbReference type="NCBI Taxonomy" id="41844"/>
    <lineage>
        <taxon>Eukaryota</taxon>
        <taxon>Viridiplantae</taxon>
        <taxon>Streptophyta</taxon>
        <taxon>Embryophyta</taxon>
        <taxon>Marchantiophyta</taxon>
        <taxon>Marchantiopsida</taxon>
        <taxon>Marchantiidae</taxon>
        <taxon>Marchantiales</taxon>
        <taxon>Ricciaceae</taxon>
        <taxon>Riccia</taxon>
    </lineage>
</organism>
<name>A0ABD1Z019_9MARC</name>
<proteinExistence type="predicted"/>
<dbReference type="AlphaFoldDB" id="A0ABD1Z019"/>
<comment type="caution">
    <text evidence="2">The sequence shown here is derived from an EMBL/GenBank/DDBJ whole genome shotgun (WGS) entry which is preliminary data.</text>
</comment>
<evidence type="ECO:0000313" key="2">
    <source>
        <dbReference type="EMBL" id="KAL2636356.1"/>
    </source>
</evidence>
<protein>
    <submittedName>
        <fullName evidence="2">Uncharacterized protein</fullName>
    </submittedName>
</protein>
<sequence length="121" mass="13855">MVQRLVKLLTCTQKNCKKLREQQVQLEEKMKIMQVLLDSSLWCAQQLQTTRDAEVPLLATVEKLKKTLMEHGVPIPPDVNADEVEKVKDRLHGEEDRLAVMLGHKPPVEGVRWMTATSPRC</sequence>
<keyword evidence="3" id="KW-1185">Reference proteome</keyword>
<evidence type="ECO:0000256" key="1">
    <source>
        <dbReference type="SAM" id="Coils"/>
    </source>
</evidence>
<reference evidence="2 3" key="1">
    <citation type="submission" date="2024-09" db="EMBL/GenBank/DDBJ databases">
        <title>Chromosome-scale assembly of Riccia fluitans.</title>
        <authorList>
            <person name="Paukszto L."/>
            <person name="Sawicki J."/>
            <person name="Karawczyk K."/>
            <person name="Piernik-Szablinska J."/>
            <person name="Szczecinska M."/>
            <person name="Mazdziarz M."/>
        </authorList>
    </citation>
    <scope>NUCLEOTIDE SEQUENCE [LARGE SCALE GENOMIC DNA]</scope>
    <source>
        <strain evidence="2">Rf_01</strain>
        <tissue evidence="2">Aerial parts of the thallus</tissue>
    </source>
</reference>
<evidence type="ECO:0000313" key="3">
    <source>
        <dbReference type="Proteomes" id="UP001605036"/>
    </source>
</evidence>
<gene>
    <name evidence="2" type="ORF">R1flu_007835</name>
</gene>
<dbReference type="EMBL" id="JBHFFA010000003">
    <property type="protein sequence ID" value="KAL2636356.1"/>
    <property type="molecule type" value="Genomic_DNA"/>
</dbReference>